<dbReference type="SUPFAM" id="SSF53756">
    <property type="entry name" value="UDP-Glycosyltransferase/glycogen phosphorylase"/>
    <property type="match status" value="1"/>
</dbReference>
<dbReference type="Proteomes" id="UP000663440">
    <property type="component" value="Chromosome"/>
</dbReference>
<proteinExistence type="predicted"/>
<dbReference type="CDD" id="cd03811">
    <property type="entry name" value="GT4_GT28_WabH-like"/>
    <property type="match status" value="1"/>
</dbReference>
<dbReference type="Gene3D" id="3.40.50.2000">
    <property type="entry name" value="Glycogen Phosphorylase B"/>
    <property type="match status" value="2"/>
</dbReference>
<dbReference type="EMBL" id="CP071448">
    <property type="protein sequence ID" value="QSW87505.1"/>
    <property type="molecule type" value="Genomic_DNA"/>
</dbReference>
<protein>
    <submittedName>
        <fullName evidence="3">Glycosyltransferase</fullName>
    </submittedName>
</protein>
<dbReference type="RefSeq" id="WP_207294734.1">
    <property type="nucleotide sequence ID" value="NZ_CP071448.1"/>
</dbReference>
<name>A0ABX7Q9T4_9FLAO</name>
<evidence type="ECO:0000259" key="1">
    <source>
        <dbReference type="Pfam" id="PF00534"/>
    </source>
</evidence>
<organism evidence="3 4">
    <name type="scientific">Flavobacterium endoglycinae</name>
    <dbReference type="NCBI Taxonomy" id="2816357"/>
    <lineage>
        <taxon>Bacteria</taxon>
        <taxon>Pseudomonadati</taxon>
        <taxon>Bacteroidota</taxon>
        <taxon>Flavobacteriia</taxon>
        <taxon>Flavobacteriales</taxon>
        <taxon>Flavobacteriaceae</taxon>
        <taxon>Flavobacterium</taxon>
    </lineage>
</organism>
<dbReference type="InterPro" id="IPR001296">
    <property type="entry name" value="Glyco_trans_1"/>
</dbReference>
<keyword evidence="4" id="KW-1185">Reference proteome</keyword>
<feature type="domain" description="Glycosyl transferase family 1" evidence="1">
    <location>
        <begin position="175"/>
        <end position="326"/>
    </location>
</feature>
<dbReference type="InterPro" id="IPR028098">
    <property type="entry name" value="Glyco_trans_4-like_N"/>
</dbReference>
<dbReference type="Pfam" id="PF00534">
    <property type="entry name" value="Glycos_transf_1"/>
    <property type="match status" value="1"/>
</dbReference>
<dbReference type="PANTHER" id="PTHR12526">
    <property type="entry name" value="GLYCOSYLTRANSFERASE"/>
    <property type="match status" value="1"/>
</dbReference>
<evidence type="ECO:0000259" key="2">
    <source>
        <dbReference type="Pfam" id="PF13439"/>
    </source>
</evidence>
<sequence>MRIVQIIDSLEAGGAEKMAVNYANALANTIEFSGLVTTRKEGLLLSQLNKNVSYLFLNKKGKIDLSAVFRLRKYLKENKVNVIHAHSSSFFTAVLVKLTLLKIKIIWHDHYGISQDLKQRKSTSLKISSLFFSGIISVNDALKNWAVSYLWSSNVVYFPNFISDFNDSEEEIKLNGIDGKRIVCVANLRPQKNHKLLIETASIIRDKFPDWSFHLFGKDFKDSYSAQLFQKIEKLKLQDSIFFYGSINNVGQVLKQCDIAVLPSLSEGLPLAVLEYGLYKLPVVATHVGEIKKVITSHHHGIITESDNLSEFSSAVERLITHVDERQAKGVNLHKFVELNYSEQSIIQEYVLWIKSLPNFADNNSHK</sequence>
<dbReference type="Pfam" id="PF13439">
    <property type="entry name" value="Glyco_transf_4"/>
    <property type="match status" value="1"/>
</dbReference>
<gene>
    <name evidence="3" type="ORF">J0383_14545</name>
</gene>
<feature type="domain" description="Glycosyltransferase subfamily 4-like N-terminal" evidence="2">
    <location>
        <begin position="13"/>
        <end position="162"/>
    </location>
</feature>
<evidence type="ECO:0000313" key="4">
    <source>
        <dbReference type="Proteomes" id="UP000663440"/>
    </source>
</evidence>
<evidence type="ECO:0000313" key="3">
    <source>
        <dbReference type="EMBL" id="QSW87505.1"/>
    </source>
</evidence>
<reference evidence="3 4" key="1">
    <citation type="submission" date="2021-03" db="EMBL/GenBank/DDBJ databases">
        <title>Flavobacterium kribbensis sp. nov, an endophytic bacteria, isolated from soybean.</title>
        <authorList>
            <person name="Lee J."/>
            <person name="Seo J."/>
        </authorList>
    </citation>
    <scope>NUCLEOTIDE SEQUENCE [LARGE SCALE GENOMIC DNA]</scope>
    <source>
        <strain evidence="3 4">BB8</strain>
    </source>
</reference>
<accession>A0ABX7Q9T4</accession>